<dbReference type="InterPro" id="IPR014729">
    <property type="entry name" value="Rossmann-like_a/b/a_fold"/>
</dbReference>
<dbReference type="GO" id="GO:0004823">
    <property type="term" value="F:leucine-tRNA ligase activity"/>
    <property type="evidence" value="ECO:0007669"/>
    <property type="project" value="UniProtKB-EC"/>
</dbReference>
<name>A0A2M7TBV7_UNCKA</name>
<accession>A0A2M7TBV7</accession>
<sequence>ENAAIKTKMHPKTHIKETISRFEKQLKDIGAMYDWSREVITSEPEYYKWTQWLFLQLYQNGLAYRDEAFVNFCPNCQTVLANEQVKGGLCERCDSIVQKKKLKQWFFKISKYAQQLL</sequence>
<evidence type="ECO:0000313" key="10">
    <source>
        <dbReference type="Proteomes" id="UP000230970"/>
    </source>
</evidence>
<organism evidence="9 10">
    <name type="scientific">candidate division WWE3 bacterium CG_4_10_14_0_2_um_filter_42_8</name>
    <dbReference type="NCBI Taxonomy" id="1975074"/>
    <lineage>
        <taxon>Bacteria</taxon>
        <taxon>Katanobacteria</taxon>
    </lineage>
</organism>
<dbReference type="EC" id="6.1.1.4" evidence="2"/>
<evidence type="ECO:0000256" key="1">
    <source>
        <dbReference type="ARBA" id="ARBA00005594"/>
    </source>
</evidence>
<evidence type="ECO:0000313" key="9">
    <source>
        <dbReference type="EMBL" id="PIZ42718.1"/>
    </source>
</evidence>
<dbReference type="InterPro" id="IPR002302">
    <property type="entry name" value="Leu-tRNA-ligase"/>
</dbReference>
<protein>
    <recommendedName>
        <fullName evidence="2">leucine--tRNA ligase</fullName>
        <ecNumber evidence="2">6.1.1.4</ecNumber>
    </recommendedName>
</protein>
<dbReference type="PRINTS" id="PR00985">
    <property type="entry name" value="TRNASYNTHLEU"/>
</dbReference>
<dbReference type="Pfam" id="PF00133">
    <property type="entry name" value="tRNA-synt_1"/>
    <property type="match status" value="1"/>
</dbReference>
<feature type="domain" description="Aminoacyl-tRNA synthetase class Ia" evidence="8">
    <location>
        <begin position="12"/>
        <end position="116"/>
    </location>
</feature>
<dbReference type="AlphaFoldDB" id="A0A2M7TBV7"/>
<keyword evidence="6" id="KW-0648">Protein biosynthesis</keyword>
<keyword evidence="4" id="KW-0547">Nucleotide-binding</keyword>
<keyword evidence="7" id="KW-0030">Aminoacyl-tRNA synthetase</keyword>
<dbReference type="InterPro" id="IPR002300">
    <property type="entry name" value="aa-tRNA-synth_Ia"/>
</dbReference>
<gene>
    <name evidence="9" type="primary">leuS</name>
    <name evidence="9" type="ORF">COY34_02315</name>
</gene>
<evidence type="ECO:0000259" key="8">
    <source>
        <dbReference type="Pfam" id="PF00133"/>
    </source>
</evidence>
<comment type="caution">
    <text evidence="9">The sequence shown here is derived from an EMBL/GenBank/DDBJ whole genome shotgun (WGS) entry which is preliminary data.</text>
</comment>
<keyword evidence="3 9" id="KW-0436">Ligase</keyword>
<dbReference type="Gene3D" id="3.40.50.620">
    <property type="entry name" value="HUPs"/>
    <property type="match status" value="1"/>
</dbReference>
<evidence type="ECO:0000256" key="4">
    <source>
        <dbReference type="ARBA" id="ARBA00022741"/>
    </source>
</evidence>
<dbReference type="PANTHER" id="PTHR43740">
    <property type="entry name" value="LEUCYL-TRNA SYNTHETASE"/>
    <property type="match status" value="1"/>
</dbReference>
<dbReference type="GO" id="GO:0005829">
    <property type="term" value="C:cytosol"/>
    <property type="evidence" value="ECO:0007669"/>
    <property type="project" value="TreeGrafter"/>
</dbReference>
<dbReference type="SUPFAM" id="SSF52374">
    <property type="entry name" value="Nucleotidylyl transferase"/>
    <property type="match status" value="1"/>
</dbReference>
<keyword evidence="5" id="KW-0067">ATP-binding</keyword>
<proteinExistence type="inferred from homology"/>
<evidence type="ECO:0000256" key="6">
    <source>
        <dbReference type="ARBA" id="ARBA00022917"/>
    </source>
</evidence>
<dbReference type="Proteomes" id="UP000230970">
    <property type="component" value="Unassembled WGS sequence"/>
</dbReference>
<evidence type="ECO:0000256" key="3">
    <source>
        <dbReference type="ARBA" id="ARBA00022598"/>
    </source>
</evidence>
<comment type="similarity">
    <text evidence="1">Belongs to the class-I aminoacyl-tRNA synthetase family.</text>
</comment>
<evidence type="ECO:0000256" key="2">
    <source>
        <dbReference type="ARBA" id="ARBA00013164"/>
    </source>
</evidence>
<feature type="non-terminal residue" evidence="9">
    <location>
        <position position="1"/>
    </location>
</feature>
<feature type="non-terminal residue" evidence="9">
    <location>
        <position position="117"/>
    </location>
</feature>
<dbReference type="EMBL" id="PFNJ01000056">
    <property type="protein sequence ID" value="PIZ42718.1"/>
    <property type="molecule type" value="Genomic_DNA"/>
</dbReference>
<dbReference type="GO" id="GO:0006429">
    <property type="term" value="P:leucyl-tRNA aminoacylation"/>
    <property type="evidence" value="ECO:0007669"/>
    <property type="project" value="InterPro"/>
</dbReference>
<evidence type="ECO:0000256" key="5">
    <source>
        <dbReference type="ARBA" id="ARBA00022840"/>
    </source>
</evidence>
<evidence type="ECO:0000256" key="7">
    <source>
        <dbReference type="ARBA" id="ARBA00023146"/>
    </source>
</evidence>
<dbReference type="PANTHER" id="PTHR43740:SF2">
    <property type="entry name" value="LEUCINE--TRNA LIGASE, MITOCHONDRIAL"/>
    <property type="match status" value="1"/>
</dbReference>
<dbReference type="GO" id="GO:0005524">
    <property type="term" value="F:ATP binding"/>
    <property type="evidence" value="ECO:0007669"/>
    <property type="project" value="UniProtKB-KW"/>
</dbReference>
<reference evidence="10" key="1">
    <citation type="submission" date="2017-09" db="EMBL/GenBank/DDBJ databases">
        <title>Depth-based differentiation of microbial function through sediment-hosted aquifers and enrichment of novel symbionts in the deep terrestrial subsurface.</title>
        <authorList>
            <person name="Probst A.J."/>
            <person name="Ladd B."/>
            <person name="Jarett J.K."/>
            <person name="Geller-Mcgrath D.E."/>
            <person name="Sieber C.M.K."/>
            <person name="Emerson J.B."/>
            <person name="Anantharaman K."/>
            <person name="Thomas B.C."/>
            <person name="Malmstrom R."/>
            <person name="Stieglmeier M."/>
            <person name="Klingl A."/>
            <person name="Woyke T."/>
            <person name="Ryan C.M."/>
            <person name="Banfield J.F."/>
        </authorList>
    </citation>
    <scope>NUCLEOTIDE SEQUENCE [LARGE SCALE GENOMIC DNA]</scope>
</reference>